<keyword evidence="3" id="KW-1185">Reference proteome</keyword>
<keyword evidence="1" id="KW-1133">Transmembrane helix</keyword>
<organism evidence="2 3">
    <name type="scientific">Aeromicrobium endophyticum</name>
    <dbReference type="NCBI Taxonomy" id="2292704"/>
    <lineage>
        <taxon>Bacteria</taxon>
        <taxon>Bacillati</taxon>
        <taxon>Actinomycetota</taxon>
        <taxon>Actinomycetes</taxon>
        <taxon>Propionibacteriales</taxon>
        <taxon>Nocardioidaceae</taxon>
        <taxon>Aeromicrobium</taxon>
    </lineage>
</organism>
<gene>
    <name evidence="2" type="ORF">DX116_08100</name>
</gene>
<sequence length="211" mass="22038">MRFRRSGALGSQANAAINDFASRVDGRATEVAGRAAQVITVAVRVLRIPTAVVGALSVPFIAATLVLGLLADGAVGIVVLVAGIVLAGVNAFFWARRGRILRAVDDPDRLATELAVMLTMTGKVDEARGVLTQVAGTSGGWRVMGRLRGLWQGTQLSGRWIDEIGDLPRARYFGPPKIGTTITIAVAALWLVPVSIVVALFSLIGTVAGAL</sequence>
<accession>A0A371PC39</accession>
<feature type="transmembrane region" description="Helical" evidence="1">
    <location>
        <begin position="51"/>
        <end position="71"/>
    </location>
</feature>
<feature type="transmembrane region" description="Helical" evidence="1">
    <location>
        <begin position="77"/>
        <end position="95"/>
    </location>
</feature>
<dbReference type="Proteomes" id="UP000265581">
    <property type="component" value="Unassembled WGS sequence"/>
</dbReference>
<comment type="caution">
    <text evidence="2">The sequence shown here is derived from an EMBL/GenBank/DDBJ whole genome shotgun (WGS) entry which is preliminary data.</text>
</comment>
<proteinExistence type="predicted"/>
<keyword evidence="1" id="KW-0472">Membrane</keyword>
<dbReference type="AlphaFoldDB" id="A0A371PC39"/>
<dbReference type="RefSeq" id="WP_147393623.1">
    <property type="nucleotide sequence ID" value="NZ_JBHSOI010000001.1"/>
</dbReference>
<name>A0A371PC39_9ACTN</name>
<evidence type="ECO:0000313" key="3">
    <source>
        <dbReference type="Proteomes" id="UP000265581"/>
    </source>
</evidence>
<evidence type="ECO:0000256" key="1">
    <source>
        <dbReference type="SAM" id="Phobius"/>
    </source>
</evidence>
<keyword evidence="1" id="KW-0812">Transmembrane</keyword>
<evidence type="ECO:0000313" key="2">
    <source>
        <dbReference type="EMBL" id="REK73495.1"/>
    </source>
</evidence>
<feature type="transmembrane region" description="Helical" evidence="1">
    <location>
        <begin position="178"/>
        <end position="204"/>
    </location>
</feature>
<reference evidence="2 3" key="1">
    <citation type="submission" date="2018-08" db="EMBL/GenBank/DDBJ databases">
        <title>Aeromicrobium sp. M2KJ-4, whole genome shotgun sequence.</title>
        <authorList>
            <person name="Tuo L."/>
        </authorList>
    </citation>
    <scope>NUCLEOTIDE SEQUENCE [LARGE SCALE GENOMIC DNA]</scope>
    <source>
        <strain evidence="2 3">M2KJ-4</strain>
    </source>
</reference>
<dbReference type="OrthoDB" id="3745087at2"/>
<dbReference type="EMBL" id="QUBR01000001">
    <property type="protein sequence ID" value="REK73495.1"/>
    <property type="molecule type" value="Genomic_DNA"/>
</dbReference>
<protein>
    <submittedName>
        <fullName evidence="2">Uncharacterized protein</fullName>
    </submittedName>
</protein>